<dbReference type="InterPro" id="IPR051704">
    <property type="entry name" value="FAD_aromatic-hydroxylase"/>
</dbReference>
<dbReference type="EMBL" id="FMDM01000005">
    <property type="protein sequence ID" value="SCG54643.1"/>
    <property type="molecule type" value="Genomic_DNA"/>
</dbReference>
<dbReference type="STRING" id="745366.GA0070213_105104"/>
<dbReference type="RefSeq" id="WP_091061704.1">
    <property type="nucleotide sequence ID" value="NZ_FMDM01000005.1"/>
</dbReference>
<accession>A0A1C5I8W8</accession>
<dbReference type="OrthoDB" id="3356051at2"/>
<dbReference type="SUPFAM" id="SSF51905">
    <property type="entry name" value="FAD/NAD(P)-binding domain"/>
    <property type="match status" value="1"/>
</dbReference>
<name>A0A1C5I8W8_9ACTN</name>
<dbReference type="GO" id="GO:0071949">
    <property type="term" value="F:FAD binding"/>
    <property type="evidence" value="ECO:0007669"/>
    <property type="project" value="InterPro"/>
</dbReference>
<sequence length="371" mass="39497">MTQKRVLLSGAGIAGATAAYWLARTGWQVTVVEKAAGVRSSGNPVDVRGEAASVVRQMQLWPRLQEAATGVSRLAVLDAAGRRRAVVGTRQTADAGSEVEVARSVLAGTLLDAARDQAEIIVGDSIAALTQDAAGVDVRFEIGSPRRFDLVLGADGLHSAVRRLAFGPEPRFAEPFGMYVGTMRTSISGGDPHEVLLFNRPGISLSIHPAGGSPLAAFIFRSGEPYDHHDREAAKRLVRAAYAGKGWVTDQAVADWLVADDVYFDAVTRIVMPSWARGRVVLLGDAADCISLLGEGSSNAIVAAKTLADALAEHPGQHGAAFAAYEATHRRRLRSFHRRAGLISHFLVPATDLGLRVRNTGLRLTSLFARP</sequence>
<dbReference type="PANTHER" id="PTHR46865:SF2">
    <property type="entry name" value="MONOOXYGENASE"/>
    <property type="match status" value="1"/>
</dbReference>
<dbReference type="Proteomes" id="UP000199360">
    <property type="component" value="Unassembled WGS sequence"/>
</dbReference>
<organism evidence="2 3">
    <name type="scientific">Micromonospora humi</name>
    <dbReference type="NCBI Taxonomy" id="745366"/>
    <lineage>
        <taxon>Bacteria</taxon>
        <taxon>Bacillati</taxon>
        <taxon>Actinomycetota</taxon>
        <taxon>Actinomycetes</taxon>
        <taxon>Micromonosporales</taxon>
        <taxon>Micromonosporaceae</taxon>
        <taxon>Micromonospora</taxon>
    </lineage>
</organism>
<dbReference type="Gene3D" id="3.50.50.60">
    <property type="entry name" value="FAD/NAD(P)-binding domain"/>
    <property type="match status" value="1"/>
</dbReference>
<feature type="domain" description="FAD-binding" evidence="1">
    <location>
        <begin position="6"/>
        <end position="319"/>
    </location>
</feature>
<dbReference type="InterPro" id="IPR036188">
    <property type="entry name" value="FAD/NAD-bd_sf"/>
</dbReference>
<reference evidence="3" key="1">
    <citation type="submission" date="2016-06" db="EMBL/GenBank/DDBJ databases">
        <authorList>
            <person name="Varghese N."/>
            <person name="Submissions Spin"/>
        </authorList>
    </citation>
    <scope>NUCLEOTIDE SEQUENCE [LARGE SCALE GENOMIC DNA]</scope>
    <source>
        <strain evidence="3">DSM 45647</strain>
    </source>
</reference>
<gene>
    <name evidence="2" type="ORF">GA0070213_105104</name>
</gene>
<dbReference type="Pfam" id="PF01494">
    <property type="entry name" value="FAD_binding_3"/>
    <property type="match status" value="1"/>
</dbReference>
<evidence type="ECO:0000313" key="2">
    <source>
        <dbReference type="EMBL" id="SCG54643.1"/>
    </source>
</evidence>
<dbReference type="PANTHER" id="PTHR46865">
    <property type="entry name" value="OXIDOREDUCTASE-RELATED"/>
    <property type="match status" value="1"/>
</dbReference>
<evidence type="ECO:0000313" key="3">
    <source>
        <dbReference type="Proteomes" id="UP000199360"/>
    </source>
</evidence>
<keyword evidence="3" id="KW-1185">Reference proteome</keyword>
<proteinExistence type="predicted"/>
<dbReference type="InterPro" id="IPR002938">
    <property type="entry name" value="FAD-bd"/>
</dbReference>
<protein>
    <submittedName>
        <fullName evidence="2">2-polyprenyl-6-methoxyphenol hydroxylase</fullName>
    </submittedName>
</protein>
<evidence type="ECO:0000259" key="1">
    <source>
        <dbReference type="Pfam" id="PF01494"/>
    </source>
</evidence>
<dbReference type="AlphaFoldDB" id="A0A1C5I8W8"/>
<dbReference type="PRINTS" id="PR00420">
    <property type="entry name" value="RNGMNOXGNASE"/>
</dbReference>
<dbReference type="Gene3D" id="3.30.9.10">
    <property type="entry name" value="D-Amino Acid Oxidase, subunit A, domain 2"/>
    <property type="match status" value="1"/>
</dbReference>